<name>A0A0H3ZLK0_9VIBR</name>
<accession>A0A0H3ZLK0</accession>
<sequence>MSETSLNAIVAEYKRRVKGIKNHSEIRAISIQFGLTVKSGVFQTKNQAT</sequence>
<evidence type="ECO:0000313" key="1">
    <source>
        <dbReference type="EMBL" id="AKN37043.1"/>
    </source>
</evidence>
<reference evidence="1" key="1">
    <citation type="journal article" date="2015" name="MBio">
        <title>Eco-Evolutionary Dynamics of Episomes among Ecologically Cohesive Bacterial Populations.</title>
        <authorList>
            <person name="Xue H."/>
            <person name="Cordero O.X."/>
            <person name="Camas F.M."/>
            <person name="Trimble W."/>
            <person name="Meyer F."/>
            <person name="Guglielmini J."/>
            <person name="Rocha E.P."/>
            <person name="Polz M.F."/>
        </authorList>
    </citation>
    <scope>NUCLEOTIDE SEQUENCE</scope>
    <source>
        <strain evidence="1">FF_61</strain>
    </source>
</reference>
<dbReference type="AlphaFoldDB" id="A0A0H3ZLK0"/>
<protein>
    <submittedName>
        <fullName evidence="1">Uncharacterized protein</fullName>
    </submittedName>
</protein>
<proteinExistence type="predicted"/>
<organism evidence="1">
    <name type="scientific">Vibrio cyclitrophicus</name>
    <dbReference type="NCBI Taxonomy" id="47951"/>
    <lineage>
        <taxon>Bacteria</taxon>
        <taxon>Pseudomonadati</taxon>
        <taxon>Pseudomonadota</taxon>
        <taxon>Gammaproteobacteria</taxon>
        <taxon>Vibrionales</taxon>
        <taxon>Vibrionaceae</taxon>
        <taxon>Vibrio</taxon>
    </lineage>
</organism>
<dbReference type="EMBL" id="KP795522">
    <property type="protein sequence ID" value="AKN37043.1"/>
    <property type="molecule type" value="Genomic_DNA"/>
</dbReference>